<name>A0AAN7AVM6_9PEZI</name>
<keyword evidence="1" id="KW-0732">Signal</keyword>
<protein>
    <submittedName>
        <fullName evidence="2">Uncharacterized protein</fullName>
    </submittedName>
</protein>
<evidence type="ECO:0000313" key="3">
    <source>
        <dbReference type="Proteomes" id="UP001303160"/>
    </source>
</evidence>
<keyword evidence="3" id="KW-1185">Reference proteome</keyword>
<comment type="caution">
    <text evidence="2">The sequence shown here is derived from an EMBL/GenBank/DDBJ whole genome shotgun (WGS) entry which is preliminary data.</text>
</comment>
<feature type="chain" id="PRO_5042975593" evidence="1">
    <location>
        <begin position="18"/>
        <end position="197"/>
    </location>
</feature>
<accession>A0AAN7AVM6</accession>
<dbReference type="AlphaFoldDB" id="A0AAN7AVM6"/>
<proteinExistence type="predicted"/>
<dbReference type="EMBL" id="MU863893">
    <property type="protein sequence ID" value="KAK4202881.1"/>
    <property type="molecule type" value="Genomic_DNA"/>
</dbReference>
<dbReference type="Proteomes" id="UP001303160">
    <property type="component" value="Unassembled WGS sequence"/>
</dbReference>
<feature type="signal peptide" evidence="1">
    <location>
        <begin position="1"/>
        <end position="17"/>
    </location>
</feature>
<sequence length="197" mass="20299">MVSFRLMILALALGASAKPVDSDAALEARQDGADAINGCATVRCAKGTICRVLLGRPLCVAVNARETKCGTAVCAAGLVCCNASCNLCTRPDMMCTQQVCESPDTKPAPIVEERAPTAVEDRICGTKICPVGQECCNASCGYCRAPGEGCTKEFCAPTGTRVLCGKVVCTNGNVCCNSSCGICTPPGGFCTQQFCTS</sequence>
<evidence type="ECO:0000256" key="1">
    <source>
        <dbReference type="SAM" id="SignalP"/>
    </source>
</evidence>
<reference evidence="2" key="2">
    <citation type="submission" date="2023-05" db="EMBL/GenBank/DDBJ databases">
        <authorList>
            <consortium name="Lawrence Berkeley National Laboratory"/>
            <person name="Steindorff A."/>
            <person name="Hensen N."/>
            <person name="Bonometti L."/>
            <person name="Westerberg I."/>
            <person name="Brannstrom I.O."/>
            <person name="Guillou S."/>
            <person name="Cros-Aarteil S."/>
            <person name="Calhoun S."/>
            <person name="Haridas S."/>
            <person name="Kuo A."/>
            <person name="Mondo S."/>
            <person name="Pangilinan J."/>
            <person name="Riley R."/>
            <person name="Labutti K."/>
            <person name="Andreopoulos B."/>
            <person name="Lipzen A."/>
            <person name="Chen C."/>
            <person name="Yanf M."/>
            <person name="Daum C."/>
            <person name="Ng V."/>
            <person name="Clum A."/>
            <person name="Ohm R."/>
            <person name="Martin F."/>
            <person name="Silar P."/>
            <person name="Natvig D."/>
            <person name="Lalanne C."/>
            <person name="Gautier V."/>
            <person name="Ament-Velasquez S.L."/>
            <person name="Kruys A."/>
            <person name="Hutchinson M.I."/>
            <person name="Powell A.J."/>
            <person name="Barry K."/>
            <person name="Miller A.N."/>
            <person name="Grigoriev I.V."/>
            <person name="Debuchy R."/>
            <person name="Gladieux P."/>
            <person name="Thoren M.H."/>
            <person name="Johannesson H."/>
        </authorList>
    </citation>
    <scope>NUCLEOTIDE SEQUENCE</scope>
    <source>
        <strain evidence="2">CBS 315.58</strain>
    </source>
</reference>
<gene>
    <name evidence="2" type="ORF">QBC40DRAFT_34032</name>
</gene>
<organism evidence="2 3">
    <name type="scientific">Triangularia verruculosa</name>
    <dbReference type="NCBI Taxonomy" id="2587418"/>
    <lineage>
        <taxon>Eukaryota</taxon>
        <taxon>Fungi</taxon>
        <taxon>Dikarya</taxon>
        <taxon>Ascomycota</taxon>
        <taxon>Pezizomycotina</taxon>
        <taxon>Sordariomycetes</taxon>
        <taxon>Sordariomycetidae</taxon>
        <taxon>Sordariales</taxon>
        <taxon>Podosporaceae</taxon>
        <taxon>Triangularia</taxon>
    </lineage>
</organism>
<reference evidence="2" key="1">
    <citation type="journal article" date="2023" name="Mol. Phylogenet. Evol.">
        <title>Genome-scale phylogeny and comparative genomics of the fungal order Sordariales.</title>
        <authorList>
            <person name="Hensen N."/>
            <person name="Bonometti L."/>
            <person name="Westerberg I."/>
            <person name="Brannstrom I.O."/>
            <person name="Guillou S."/>
            <person name="Cros-Aarteil S."/>
            <person name="Calhoun S."/>
            <person name="Haridas S."/>
            <person name="Kuo A."/>
            <person name="Mondo S."/>
            <person name="Pangilinan J."/>
            <person name="Riley R."/>
            <person name="LaButti K."/>
            <person name="Andreopoulos B."/>
            <person name="Lipzen A."/>
            <person name="Chen C."/>
            <person name="Yan M."/>
            <person name="Daum C."/>
            <person name="Ng V."/>
            <person name="Clum A."/>
            <person name="Steindorff A."/>
            <person name="Ohm R.A."/>
            <person name="Martin F."/>
            <person name="Silar P."/>
            <person name="Natvig D.O."/>
            <person name="Lalanne C."/>
            <person name="Gautier V."/>
            <person name="Ament-Velasquez S.L."/>
            <person name="Kruys A."/>
            <person name="Hutchinson M.I."/>
            <person name="Powell A.J."/>
            <person name="Barry K."/>
            <person name="Miller A.N."/>
            <person name="Grigoriev I.V."/>
            <person name="Debuchy R."/>
            <person name="Gladieux P."/>
            <person name="Hiltunen Thoren M."/>
            <person name="Johannesson H."/>
        </authorList>
    </citation>
    <scope>NUCLEOTIDE SEQUENCE</scope>
    <source>
        <strain evidence="2">CBS 315.58</strain>
    </source>
</reference>
<evidence type="ECO:0000313" key="2">
    <source>
        <dbReference type="EMBL" id="KAK4202881.1"/>
    </source>
</evidence>